<sequence>MLLFVKYKPVGIQALNSSPCSASQHRWWRQKAGSGGGSKRGEDGGWVNSEWMVVAREKTGEFKMMSGNYTSIDNQNVSGSVPVKLLLLFFKCVFITSILDLDPNLFVDTFSKAVSGSSEAQKSSGWFKVFTVAAYQPYFDVDTSDVLERIKDSLLPFGGSFNEKPASNPDL</sequence>
<dbReference type="EMBL" id="OX465081">
    <property type="protein sequence ID" value="CAI9285392.1"/>
    <property type="molecule type" value="Genomic_DNA"/>
</dbReference>
<dbReference type="AlphaFoldDB" id="A0AA35Z4L6"/>
<dbReference type="GO" id="GO:0016192">
    <property type="term" value="P:vesicle-mediated transport"/>
    <property type="evidence" value="ECO:0007669"/>
    <property type="project" value="InterPro"/>
</dbReference>
<dbReference type="PANTHER" id="PTHR12822:SF2">
    <property type="entry name" value="PROTEIN YIPF"/>
    <property type="match status" value="1"/>
</dbReference>
<organism evidence="1 2">
    <name type="scientific">Lactuca saligna</name>
    <name type="common">Willowleaf lettuce</name>
    <dbReference type="NCBI Taxonomy" id="75948"/>
    <lineage>
        <taxon>Eukaryota</taxon>
        <taxon>Viridiplantae</taxon>
        <taxon>Streptophyta</taxon>
        <taxon>Embryophyta</taxon>
        <taxon>Tracheophyta</taxon>
        <taxon>Spermatophyta</taxon>
        <taxon>Magnoliopsida</taxon>
        <taxon>eudicotyledons</taxon>
        <taxon>Gunneridae</taxon>
        <taxon>Pentapetalae</taxon>
        <taxon>asterids</taxon>
        <taxon>campanulids</taxon>
        <taxon>Asterales</taxon>
        <taxon>Asteraceae</taxon>
        <taxon>Cichorioideae</taxon>
        <taxon>Cichorieae</taxon>
        <taxon>Lactucinae</taxon>
        <taxon>Lactuca</taxon>
    </lineage>
</organism>
<protein>
    <submittedName>
        <fullName evidence="1">Uncharacterized protein</fullName>
    </submittedName>
</protein>
<dbReference type="GO" id="GO:0005794">
    <property type="term" value="C:Golgi apparatus"/>
    <property type="evidence" value="ECO:0007669"/>
    <property type="project" value="InterPro"/>
</dbReference>
<evidence type="ECO:0000313" key="1">
    <source>
        <dbReference type="EMBL" id="CAI9285392.1"/>
    </source>
</evidence>
<evidence type="ECO:0000313" key="2">
    <source>
        <dbReference type="Proteomes" id="UP001177003"/>
    </source>
</evidence>
<dbReference type="PANTHER" id="PTHR12822">
    <property type="entry name" value="PROTEIN YIPF"/>
    <property type="match status" value="1"/>
</dbReference>
<name>A0AA35Z4L6_LACSI</name>
<dbReference type="Proteomes" id="UP001177003">
    <property type="component" value="Chromosome 5"/>
</dbReference>
<dbReference type="GO" id="GO:0031267">
    <property type="term" value="F:small GTPase binding"/>
    <property type="evidence" value="ECO:0007669"/>
    <property type="project" value="InterPro"/>
</dbReference>
<dbReference type="InterPro" id="IPR039765">
    <property type="entry name" value="Yip5/YIPF1/YIPF2"/>
</dbReference>
<keyword evidence="2" id="KW-1185">Reference proteome</keyword>
<proteinExistence type="predicted"/>
<accession>A0AA35Z4L6</accession>
<gene>
    <name evidence="1" type="ORF">LSALG_LOCUS24861</name>
</gene>
<reference evidence="1" key="1">
    <citation type="submission" date="2023-04" db="EMBL/GenBank/DDBJ databases">
        <authorList>
            <person name="Vijverberg K."/>
            <person name="Xiong W."/>
            <person name="Schranz E."/>
        </authorList>
    </citation>
    <scope>NUCLEOTIDE SEQUENCE</scope>
</reference>